<keyword evidence="3" id="KW-0732">Signal</keyword>
<comment type="similarity">
    <text evidence="2">Belongs to the SusD family.</text>
</comment>
<dbReference type="Pfam" id="PF07980">
    <property type="entry name" value="SusD_RagB"/>
    <property type="match status" value="1"/>
</dbReference>
<name>A0AAW6MBC7_9BACE</name>
<protein>
    <submittedName>
        <fullName evidence="7">RagB/SusD family nutrient uptake outer membrane protein</fullName>
    </submittedName>
</protein>
<evidence type="ECO:0000259" key="6">
    <source>
        <dbReference type="Pfam" id="PF07980"/>
    </source>
</evidence>
<feature type="non-terminal residue" evidence="7">
    <location>
        <position position="97"/>
    </location>
</feature>
<evidence type="ECO:0000256" key="3">
    <source>
        <dbReference type="ARBA" id="ARBA00022729"/>
    </source>
</evidence>
<evidence type="ECO:0000256" key="5">
    <source>
        <dbReference type="ARBA" id="ARBA00023237"/>
    </source>
</evidence>
<dbReference type="EMBL" id="JARFID010001014">
    <property type="protein sequence ID" value="MDE8698305.1"/>
    <property type="molecule type" value="Genomic_DNA"/>
</dbReference>
<gene>
    <name evidence="7" type="ORF">PZH42_30700</name>
</gene>
<dbReference type="InterPro" id="IPR011990">
    <property type="entry name" value="TPR-like_helical_dom_sf"/>
</dbReference>
<dbReference type="InterPro" id="IPR012944">
    <property type="entry name" value="SusD_RagB_dom"/>
</dbReference>
<proteinExistence type="inferred from homology"/>
<dbReference type="GO" id="GO:0009279">
    <property type="term" value="C:cell outer membrane"/>
    <property type="evidence" value="ECO:0007669"/>
    <property type="project" value="UniProtKB-SubCell"/>
</dbReference>
<comment type="caution">
    <text evidence="7">The sequence shown here is derived from an EMBL/GenBank/DDBJ whole genome shotgun (WGS) entry which is preliminary data.</text>
</comment>
<evidence type="ECO:0000313" key="7">
    <source>
        <dbReference type="EMBL" id="MDE8698305.1"/>
    </source>
</evidence>
<evidence type="ECO:0000256" key="1">
    <source>
        <dbReference type="ARBA" id="ARBA00004442"/>
    </source>
</evidence>
<evidence type="ECO:0000256" key="4">
    <source>
        <dbReference type="ARBA" id="ARBA00023136"/>
    </source>
</evidence>
<dbReference type="RefSeq" id="WP_275203188.1">
    <property type="nucleotide sequence ID" value="NZ_JARFID010001014.1"/>
</dbReference>
<dbReference type="Gene3D" id="1.25.40.390">
    <property type="match status" value="1"/>
</dbReference>
<feature type="domain" description="RagB/SusD" evidence="6">
    <location>
        <begin position="36"/>
        <end position="90"/>
    </location>
</feature>
<sequence length="97" mass="11041">THKGALLCNDTIRDWFDFPHYKIYLEDVRTEANMGANDFQGAAGSGANANWYLYRLAETYLLRAEAKYYQGQDATSDVYEVRKRAKCSQLYAVGTVT</sequence>
<comment type="subcellular location">
    <subcellularLocation>
        <location evidence="1">Cell outer membrane</location>
    </subcellularLocation>
</comment>
<accession>A0AAW6MBC7</accession>
<keyword evidence="4" id="KW-0472">Membrane</keyword>
<dbReference type="AlphaFoldDB" id="A0AAW6MBC7"/>
<keyword evidence="5" id="KW-0998">Cell outer membrane</keyword>
<evidence type="ECO:0000256" key="2">
    <source>
        <dbReference type="ARBA" id="ARBA00006275"/>
    </source>
</evidence>
<reference evidence="7" key="1">
    <citation type="submission" date="2023-03" db="EMBL/GenBank/DDBJ databases">
        <title>DFI Biobank Strains.</title>
        <authorList>
            <person name="Mostad J."/>
            <person name="Paddock L."/>
            <person name="Medina S."/>
            <person name="Waligurski E."/>
            <person name="Barat B."/>
            <person name="Smith R."/>
            <person name="Burgo V."/>
            <person name="Metcalfe C."/>
            <person name="Woodson C."/>
            <person name="Sundararajan A."/>
            <person name="Ramaswamy R."/>
            <person name="Lin H."/>
            <person name="Pamer E.G."/>
        </authorList>
    </citation>
    <scope>NUCLEOTIDE SEQUENCE</scope>
    <source>
        <strain evidence="7">DFI.9.5</strain>
    </source>
</reference>
<dbReference type="Proteomes" id="UP001221924">
    <property type="component" value="Unassembled WGS sequence"/>
</dbReference>
<evidence type="ECO:0000313" key="8">
    <source>
        <dbReference type="Proteomes" id="UP001221924"/>
    </source>
</evidence>
<dbReference type="SUPFAM" id="SSF48452">
    <property type="entry name" value="TPR-like"/>
    <property type="match status" value="1"/>
</dbReference>
<feature type="non-terminal residue" evidence="7">
    <location>
        <position position="1"/>
    </location>
</feature>
<organism evidence="7 8">
    <name type="scientific">Bacteroides cellulosilyticus</name>
    <dbReference type="NCBI Taxonomy" id="246787"/>
    <lineage>
        <taxon>Bacteria</taxon>
        <taxon>Pseudomonadati</taxon>
        <taxon>Bacteroidota</taxon>
        <taxon>Bacteroidia</taxon>
        <taxon>Bacteroidales</taxon>
        <taxon>Bacteroidaceae</taxon>
        <taxon>Bacteroides</taxon>
    </lineage>
</organism>